<dbReference type="EMBL" id="HAEG01006008">
    <property type="protein sequence ID" value="SBR75608.1"/>
    <property type="molecule type" value="Transcribed_RNA"/>
</dbReference>
<feature type="non-terminal residue" evidence="2">
    <location>
        <position position="1"/>
    </location>
</feature>
<name>A0A1A8P2W8_9TELE</name>
<proteinExistence type="predicted"/>
<sequence>AFRARIQCLWAHLGRETHRIGTAVGQPHSLPSQQYSNQVIKQ</sequence>
<evidence type="ECO:0000313" key="2">
    <source>
        <dbReference type="EMBL" id="SBR75608.1"/>
    </source>
</evidence>
<reference evidence="2" key="2">
    <citation type="submission" date="2016-06" db="EMBL/GenBank/DDBJ databases">
        <title>The genome of a short-lived fish provides insights into sex chromosome evolution and the genetic control of aging.</title>
        <authorList>
            <person name="Reichwald K."/>
            <person name="Felder M."/>
            <person name="Petzold A."/>
            <person name="Koch P."/>
            <person name="Groth M."/>
            <person name="Platzer M."/>
        </authorList>
    </citation>
    <scope>NUCLEOTIDE SEQUENCE</scope>
    <source>
        <tissue evidence="2">Brain</tissue>
    </source>
</reference>
<feature type="region of interest" description="Disordered" evidence="1">
    <location>
        <begin position="23"/>
        <end position="42"/>
    </location>
</feature>
<accession>A0A1A8P2W8</accession>
<reference evidence="2" key="1">
    <citation type="submission" date="2016-05" db="EMBL/GenBank/DDBJ databases">
        <authorList>
            <person name="Lavstsen T."/>
            <person name="Jespersen J.S."/>
        </authorList>
    </citation>
    <scope>NUCLEOTIDE SEQUENCE</scope>
    <source>
        <tissue evidence="2">Brain</tissue>
    </source>
</reference>
<feature type="compositionally biased region" description="Polar residues" evidence="1">
    <location>
        <begin position="29"/>
        <end position="42"/>
    </location>
</feature>
<gene>
    <name evidence="2" type="primary">BX005250.1</name>
</gene>
<evidence type="ECO:0000256" key="1">
    <source>
        <dbReference type="SAM" id="MobiDB-lite"/>
    </source>
</evidence>
<organism evidence="2">
    <name type="scientific">Nothobranchius pienaari</name>
    <dbReference type="NCBI Taxonomy" id="704102"/>
    <lineage>
        <taxon>Eukaryota</taxon>
        <taxon>Metazoa</taxon>
        <taxon>Chordata</taxon>
        <taxon>Craniata</taxon>
        <taxon>Vertebrata</taxon>
        <taxon>Euteleostomi</taxon>
        <taxon>Actinopterygii</taxon>
        <taxon>Neopterygii</taxon>
        <taxon>Teleostei</taxon>
        <taxon>Neoteleostei</taxon>
        <taxon>Acanthomorphata</taxon>
        <taxon>Ovalentaria</taxon>
        <taxon>Atherinomorphae</taxon>
        <taxon>Cyprinodontiformes</taxon>
        <taxon>Nothobranchiidae</taxon>
        <taxon>Nothobranchius</taxon>
    </lineage>
</organism>
<dbReference type="AlphaFoldDB" id="A0A1A8P2W8"/>
<protein>
    <submittedName>
        <fullName evidence="2">Uncharacterized protein</fullName>
    </submittedName>
</protein>